<dbReference type="EMBL" id="JAPDHZ010000006">
    <property type="protein sequence ID" value="MDG0794038.1"/>
    <property type="molecule type" value="Genomic_DNA"/>
</dbReference>
<accession>A0A9X4KL32</accession>
<dbReference type="Pfam" id="PF00005">
    <property type="entry name" value="ABC_tran"/>
    <property type="match status" value="1"/>
</dbReference>
<sequence>MPLLEADKLTKNYGGGKPAVNELSMKIPEGRCTALLGPNGAGKTTTLRMLAGLLAPTSGSIAFKAREGVDIRESVGYLPQYPAFPNWMSGKEFLTYAGRLAYQSKRVAAERARELLERVGLAEAAGRRIGGYSGGMKQRLGIAQAIVHRPQLLMLDEPVSALDPIGRREVMSLLAELKKETTILFSTHVLHDAEAVCDDVIIIREGRLALAGELRAVMRAHSRPVITLQLAEGHEAWLLQLAGRPYVRHIDVKPNEARIAVDDLEAARTALLREIVEADVPVVRLEAGSATLEDLFMEAVRS</sequence>
<keyword evidence="7" id="KW-1185">Reference proteome</keyword>
<evidence type="ECO:0000256" key="2">
    <source>
        <dbReference type="ARBA" id="ARBA00022448"/>
    </source>
</evidence>
<dbReference type="AlphaFoldDB" id="A0A9X4KL32"/>
<dbReference type="GO" id="GO:0016887">
    <property type="term" value="F:ATP hydrolysis activity"/>
    <property type="evidence" value="ECO:0007669"/>
    <property type="project" value="InterPro"/>
</dbReference>
<dbReference type="Proteomes" id="UP001153387">
    <property type="component" value="Unassembled WGS sequence"/>
</dbReference>
<feature type="domain" description="ABC transporter" evidence="5">
    <location>
        <begin position="4"/>
        <end position="230"/>
    </location>
</feature>
<organism evidence="6 7">
    <name type="scientific">Cohnella ginsengisoli</name>
    <dbReference type="NCBI Taxonomy" id="425004"/>
    <lineage>
        <taxon>Bacteria</taxon>
        <taxon>Bacillati</taxon>
        <taxon>Bacillota</taxon>
        <taxon>Bacilli</taxon>
        <taxon>Bacillales</taxon>
        <taxon>Paenibacillaceae</taxon>
        <taxon>Cohnella</taxon>
    </lineage>
</organism>
<reference evidence="6 7" key="1">
    <citation type="submission" date="2022-10" db="EMBL/GenBank/DDBJ databases">
        <title>Comparative genomic analysis of Cohnella hashimotonis sp. nov., isolated from the International Space Station.</title>
        <authorList>
            <person name="Simpson A."/>
            <person name="Venkateswaran K."/>
        </authorList>
    </citation>
    <scope>NUCLEOTIDE SEQUENCE [LARGE SCALE GENOMIC DNA]</scope>
    <source>
        <strain evidence="6 7">DSM 18997</strain>
    </source>
</reference>
<dbReference type="InterPro" id="IPR003439">
    <property type="entry name" value="ABC_transporter-like_ATP-bd"/>
</dbReference>
<dbReference type="PANTHER" id="PTHR43335">
    <property type="entry name" value="ABC TRANSPORTER, ATP-BINDING PROTEIN"/>
    <property type="match status" value="1"/>
</dbReference>
<dbReference type="GO" id="GO:0005524">
    <property type="term" value="F:ATP binding"/>
    <property type="evidence" value="ECO:0007669"/>
    <property type="project" value="UniProtKB-KW"/>
</dbReference>
<dbReference type="PROSITE" id="PS50893">
    <property type="entry name" value="ABC_TRANSPORTER_2"/>
    <property type="match status" value="1"/>
</dbReference>
<comment type="similarity">
    <text evidence="1">Belongs to the ABC transporter superfamily.</text>
</comment>
<evidence type="ECO:0000313" key="7">
    <source>
        <dbReference type="Proteomes" id="UP001153387"/>
    </source>
</evidence>
<protein>
    <submittedName>
        <fullName evidence="6">ABC transporter ATP-binding protein</fullName>
    </submittedName>
</protein>
<dbReference type="CDD" id="cd03230">
    <property type="entry name" value="ABC_DR_subfamily_A"/>
    <property type="match status" value="1"/>
</dbReference>
<evidence type="ECO:0000256" key="3">
    <source>
        <dbReference type="ARBA" id="ARBA00022741"/>
    </source>
</evidence>
<dbReference type="RefSeq" id="WP_277567814.1">
    <property type="nucleotide sequence ID" value="NZ_JAPDHZ010000006.1"/>
</dbReference>
<keyword evidence="4 6" id="KW-0067">ATP-binding</keyword>
<evidence type="ECO:0000256" key="4">
    <source>
        <dbReference type="ARBA" id="ARBA00022840"/>
    </source>
</evidence>
<dbReference type="InterPro" id="IPR003593">
    <property type="entry name" value="AAA+_ATPase"/>
</dbReference>
<proteinExistence type="inferred from homology"/>
<keyword evidence="2" id="KW-0813">Transport</keyword>
<name>A0A9X4KL32_9BACL</name>
<dbReference type="SMART" id="SM00382">
    <property type="entry name" value="AAA"/>
    <property type="match status" value="1"/>
</dbReference>
<dbReference type="Gene3D" id="3.40.50.300">
    <property type="entry name" value="P-loop containing nucleotide triphosphate hydrolases"/>
    <property type="match status" value="1"/>
</dbReference>
<evidence type="ECO:0000256" key="1">
    <source>
        <dbReference type="ARBA" id="ARBA00005417"/>
    </source>
</evidence>
<dbReference type="InterPro" id="IPR027417">
    <property type="entry name" value="P-loop_NTPase"/>
</dbReference>
<dbReference type="InterPro" id="IPR017871">
    <property type="entry name" value="ABC_transporter-like_CS"/>
</dbReference>
<evidence type="ECO:0000259" key="5">
    <source>
        <dbReference type="PROSITE" id="PS50893"/>
    </source>
</evidence>
<dbReference type="PANTHER" id="PTHR43335:SF11">
    <property type="entry name" value="ABC TRANSPORTER RELATED"/>
    <property type="match status" value="1"/>
</dbReference>
<keyword evidence="3" id="KW-0547">Nucleotide-binding</keyword>
<gene>
    <name evidence="6" type="ORF">OMP38_26845</name>
</gene>
<comment type="caution">
    <text evidence="6">The sequence shown here is derived from an EMBL/GenBank/DDBJ whole genome shotgun (WGS) entry which is preliminary data.</text>
</comment>
<dbReference type="PROSITE" id="PS00211">
    <property type="entry name" value="ABC_TRANSPORTER_1"/>
    <property type="match status" value="1"/>
</dbReference>
<dbReference type="SUPFAM" id="SSF52540">
    <property type="entry name" value="P-loop containing nucleoside triphosphate hydrolases"/>
    <property type="match status" value="1"/>
</dbReference>
<evidence type="ECO:0000313" key="6">
    <source>
        <dbReference type="EMBL" id="MDG0794038.1"/>
    </source>
</evidence>
<dbReference type="InterPro" id="IPR025302">
    <property type="entry name" value="DrrA1/2-like_C"/>
</dbReference>
<dbReference type="Pfam" id="PF13732">
    <property type="entry name" value="DrrA1-3_C"/>
    <property type="match status" value="1"/>
</dbReference>